<gene>
    <name evidence="2" type="ORF">ABNE31_16755</name>
</gene>
<keyword evidence="1" id="KW-0732">Signal</keyword>
<evidence type="ECO:0000313" key="2">
    <source>
        <dbReference type="EMBL" id="XBQ23243.1"/>
    </source>
</evidence>
<proteinExistence type="predicted"/>
<reference evidence="2" key="1">
    <citation type="submission" date="2024-05" db="EMBL/GenBank/DDBJ databases">
        <title>Draft Genome Sequences of Flagellimonas sp. MMG031 and Marinobacter sp. MMG032 Isolated from the dinoflagellate Symbiodinium pilosum.</title>
        <authorList>
            <person name="Shikuma N.J."/>
            <person name="Farrell M.V."/>
        </authorList>
    </citation>
    <scope>NUCLEOTIDE SEQUENCE</scope>
    <source>
        <strain evidence="2">MMG031</strain>
    </source>
</reference>
<protein>
    <submittedName>
        <fullName evidence="2">Uncharacterized protein</fullName>
    </submittedName>
</protein>
<dbReference type="KEGG" id="fld:ABNE31_16755"/>
<dbReference type="EMBL" id="CP157804">
    <property type="protein sequence ID" value="XBQ23243.1"/>
    <property type="molecule type" value="Genomic_DNA"/>
</dbReference>
<sequence>MKSIKALTLSISLITSSLAVAQFAGQSPVVAGKGGPGGASTAAIGYITGSMMDEKNTKLNVDDFQGSPYTSDTFQPTTLFDKGKEVGQFYYRYNAYNGEIEIKSSITDTGVGSLSRDKSLAVLEDGKKLSFKTFIDKNKNTMNGYLLELIDGEKYNLYERTKVKYTEGAPAANSFVMATPNKFSQFTEYYIEKEGGNRIDEIETSNRKILKVLDGEDKEKIKAYLKENKIKVRSIEDLTKIIEVLNS</sequence>
<feature type="chain" id="PRO_5043436903" evidence="1">
    <location>
        <begin position="22"/>
        <end position="247"/>
    </location>
</feature>
<feature type="signal peptide" evidence="1">
    <location>
        <begin position="1"/>
        <end position="21"/>
    </location>
</feature>
<accession>A0AAU7MXG3</accession>
<dbReference type="AlphaFoldDB" id="A0AAU7MXG3"/>
<name>A0AAU7MXG3_9FLAO</name>
<dbReference type="RefSeq" id="WP_293289795.1">
    <property type="nucleotide sequence ID" value="NZ_CP157804.1"/>
</dbReference>
<evidence type="ECO:0000256" key="1">
    <source>
        <dbReference type="SAM" id="SignalP"/>
    </source>
</evidence>
<organism evidence="2">
    <name type="scientific">Flagellimonas sp. MMG031</name>
    <dbReference type="NCBI Taxonomy" id="3158549"/>
    <lineage>
        <taxon>Bacteria</taxon>
        <taxon>Pseudomonadati</taxon>
        <taxon>Bacteroidota</taxon>
        <taxon>Flavobacteriia</taxon>
        <taxon>Flavobacteriales</taxon>
        <taxon>Flavobacteriaceae</taxon>
        <taxon>Flagellimonas</taxon>
    </lineage>
</organism>